<feature type="transmembrane region" description="Helical" evidence="1">
    <location>
        <begin position="14"/>
        <end position="37"/>
    </location>
</feature>
<reference evidence="2 3" key="1">
    <citation type="journal article" date="2013" name="BMC Genomics">
        <title>Comparative genomics reveals distinct host-interacting traits of three major human-associated propionibacteria.</title>
        <authorList>
            <person name="Mak T.N."/>
            <person name="Schmid M."/>
            <person name="Brzuszkiewicz E."/>
            <person name="Zeng G."/>
            <person name="Meyer R."/>
            <person name="Sfanos K.S."/>
            <person name="Brinkmann V."/>
            <person name="Meyer T.F."/>
            <person name="Bruggemann H."/>
        </authorList>
    </citation>
    <scope>NUCLEOTIDE SEQUENCE [LARGE SCALE GENOMIC DNA]</scope>
    <source>
        <strain evidence="2 3">DSM 20700</strain>
    </source>
</reference>
<dbReference type="OrthoDB" id="5185518at2"/>
<dbReference type="EMBL" id="AOSS01000350">
    <property type="protein sequence ID" value="ERF55053.1"/>
    <property type="molecule type" value="Genomic_DNA"/>
</dbReference>
<keyword evidence="1" id="KW-0472">Membrane</keyword>
<dbReference type="AlphaFoldDB" id="U1F6L7"/>
<proteinExistence type="predicted"/>
<organism evidence="2 3">
    <name type="scientific">Cutibacterium granulosum DSM 20700</name>
    <dbReference type="NCBI Taxonomy" id="1160719"/>
    <lineage>
        <taxon>Bacteria</taxon>
        <taxon>Bacillati</taxon>
        <taxon>Actinomycetota</taxon>
        <taxon>Actinomycetes</taxon>
        <taxon>Propionibacteriales</taxon>
        <taxon>Propionibacteriaceae</taxon>
        <taxon>Cutibacterium</taxon>
    </lineage>
</organism>
<feature type="transmembrane region" description="Helical" evidence="1">
    <location>
        <begin position="49"/>
        <end position="69"/>
    </location>
</feature>
<evidence type="ECO:0000313" key="3">
    <source>
        <dbReference type="Proteomes" id="UP000016307"/>
    </source>
</evidence>
<feature type="transmembrane region" description="Helical" evidence="1">
    <location>
        <begin position="75"/>
        <end position="94"/>
    </location>
</feature>
<name>U1F6L7_9ACTN</name>
<dbReference type="RefSeq" id="WP_021104925.1">
    <property type="nucleotide sequence ID" value="NZ_AOSS01000350.1"/>
</dbReference>
<protein>
    <submittedName>
        <fullName evidence="2">Putative integral membrane protein</fullName>
    </submittedName>
</protein>
<gene>
    <name evidence="2" type="ORF">H641_09653</name>
</gene>
<dbReference type="Proteomes" id="UP000016307">
    <property type="component" value="Unassembled WGS sequence"/>
</dbReference>
<dbReference type="PATRIC" id="fig|1160719.4.peg.1833"/>
<keyword evidence="1" id="KW-0812">Transmembrane</keyword>
<keyword evidence="1" id="KW-1133">Transmembrane helix</keyword>
<keyword evidence="3" id="KW-1185">Reference proteome</keyword>
<evidence type="ECO:0000313" key="2">
    <source>
        <dbReference type="EMBL" id="ERF55053.1"/>
    </source>
</evidence>
<dbReference type="Gene3D" id="1.10.1760.20">
    <property type="match status" value="1"/>
</dbReference>
<comment type="caution">
    <text evidence="2">The sequence shown here is derived from an EMBL/GenBank/DDBJ whole genome shotgun (WGS) entry which is preliminary data.</text>
</comment>
<feature type="transmembrane region" description="Helical" evidence="1">
    <location>
        <begin position="114"/>
        <end position="135"/>
    </location>
</feature>
<feature type="transmembrane region" description="Helical" evidence="1">
    <location>
        <begin position="171"/>
        <end position="194"/>
    </location>
</feature>
<dbReference type="InterPro" id="IPR017196">
    <property type="entry name" value="ECF_substrate-spec_UCP037395"/>
</dbReference>
<accession>U1F6L7</accession>
<feature type="transmembrane region" description="Helical" evidence="1">
    <location>
        <begin position="233"/>
        <end position="251"/>
    </location>
</feature>
<feature type="transmembrane region" description="Helical" evidence="1">
    <location>
        <begin position="141"/>
        <end position="159"/>
    </location>
</feature>
<dbReference type="PIRSF" id="PIRSF037395">
    <property type="entry name" value="UCP037395_ABCper"/>
    <property type="match status" value="1"/>
</dbReference>
<sequence>MNRDRPGTVMGTSWSARILLVITAVLSLLAFCWPLFLDPGSIADYHTRAPLLFAVILPVALVVVVSQMSADGIDVKALAMLGVLTACGAGLRPLGAGTAGIEMVFFTIMLGGRVFGPAFGFVLGTTTLFTSAIITAGFGPWLPYQMLAAAFVGMGAGLLPRRLRGWSETLVLAVYGALASFLYGWLMDFAFWPFNLGMDSQLSFNPEASINTNLWHFVLFNAATSMGWNLGRAVTNVILVILAGQAVMQVLRRAARKANWHSSDDAWRSGSVPYEAVCPGEEEIFLLNQE</sequence>
<evidence type="ECO:0000256" key="1">
    <source>
        <dbReference type="SAM" id="Phobius"/>
    </source>
</evidence>